<dbReference type="Proteomes" id="UP000552709">
    <property type="component" value="Unassembled WGS sequence"/>
</dbReference>
<dbReference type="AlphaFoldDB" id="A0A7W8JWR5"/>
<dbReference type="Gene3D" id="3.40.50.1820">
    <property type="entry name" value="alpha/beta hydrolase"/>
    <property type="match status" value="1"/>
</dbReference>
<dbReference type="SUPFAM" id="SSF53474">
    <property type="entry name" value="alpha/beta-Hydrolases"/>
    <property type="match status" value="1"/>
</dbReference>
<evidence type="ECO:0000313" key="1">
    <source>
        <dbReference type="EMBL" id="MBB5364549.1"/>
    </source>
</evidence>
<accession>A0A7W8JWR5</accession>
<sequence length="125" mass="14245">MHHSGVAEPITGHQRYERVLGGAFVLQHWTYHHPTFLWYTTADMVVPSQDALRFALALADQRAPYELHVFECGAHGLSLADETSADDPRLINPEAQVWIDLAFKWLTQQQKHVQRRSEVALSASR</sequence>
<protein>
    <submittedName>
        <fullName evidence="1">Acetyl esterase/lipase</fullName>
    </submittedName>
</protein>
<evidence type="ECO:0000313" key="2">
    <source>
        <dbReference type="Proteomes" id="UP000552709"/>
    </source>
</evidence>
<comment type="caution">
    <text evidence="1">The sequence shown here is derived from an EMBL/GenBank/DDBJ whole genome shotgun (WGS) entry which is preliminary data.</text>
</comment>
<dbReference type="RefSeq" id="WP_184135090.1">
    <property type="nucleotide sequence ID" value="NZ_JACHFL010000011.1"/>
</dbReference>
<name>A0A7W8JWR5_9DEIO</name>
<reference evidence="1 2" key="1">
    <citation type="submission" date="2020-08" db="EMBL/GenBank/DDBJ databases">
        <title>Genomic Encyclopedia of Type Strains, Phase IV (KMG-IV): sequencing the most valuable type-strain genomes for metagenomic binning, comparative biology and taxonomic classification.</title>
        <authorList>
            <person name="Goeker M."/>
        </authorList>
    </citation>
    <scope>NUCLEOTIDE SEQUENCE [LARGE SCALE GENOMIC DNA]</scope>
    <source>
        <strain evidence="1 2">DSM 27939</strain>
    </source>
</reference>
<dbReference type="InterPro" id="IPR029058">
    <property type="entry name" value="AB_hydrolase_fold"/>
</dbReference>
<dbReference type="EMBL" id="JACHFL010000011">
    <property type="protein sequence ID" value="MBB5364549.1"/>
    <property type="molecule type" value="Genomic_DNA"/>
</dbReference>
<proteinExistence type="predicted"/>
<keyword evidence="2" id="KW-1185">Reference proteome</keyword>
<organism evidence="1 2">
    <name type="scientific">Deinococcus humi</name>
    <dbReference type="NCBI Taxonomy" id="662880"/>
    <lineage>
        <taxon>Bacteria</taxon>
        <taxon>Thermotogati</taxon>
        <taxon>Deinococcota</taxon>
        <taxon>Deinococci</taxon>
        <taxon>Deinococcales</taxon>
        <taxon>Deinococcaceae</taxon>
        <taxon>Deinococcus</taxon>
    </lineage>
</organism>
<gene>
    <name evidence="1" type="ORF">HNQ08_003662</name>
</gene>